<organism evidence="1 2">
    <name type="scientific">Nitrospina watsonii</name>
    <dbReference type="NCBI Taxonomy" id="1323948"/>
    <lineage>
        <taxon>Bacteria</taxon>
        <taxon>Pseudomonadati</taxon>
        <taxon>Nitrospinota/Tectimicrobiota group</taxon>
        <taxon>Nitrospinota</taxon>
        <taxon>Nitrospinia</taxon>
        <taxon>Nitrospinales</taxon>
        <taxon>Nitrospinaceae</taxon>
        <taxon>Nitrospina</taxon>
    </lineage>
</organism>
<dbReference type="EMBL" id="OX336137">
    <property type="protein sequence ID" value="CAI2719750.1"/>
    <property type="molecule type" value="Genomic_DNA"/>
</dbReference>
<name>A0ABM9HHC9_9BACT</name>
<dbReference type="Proteomes" id="UP001157733">
    <property type="component" value="Chromosome"/>
</dbReference>
<sequence>MVEETHIKDGPWHKVYEVQKKPKQKIPYEYVFDNDELPEDIKEKINDYKDMLRNYS</sequence>
<keyword evidence="2" id="KW-1185">Reference proteome</keyword>
<evidence type="ECO:0000313" key="2">
    <source>
        <dbReference type="Proteomes" id="UP001157733"/>
    </source>
</evidence>
<proteinExistence type="predicted"/>
<protein>
    <submittedName>
        <fullName evidence="1">Uncharacterized protein</fullName>
    </submittedName>
</protein>
<evidence type="ECO:0000313" key="1">
    <source>
        <dbReference type="EMBL" id="CAI2719750.1"/>
    </source>
</evidence>
<gene>
    <name evidence="1" type="ORF">NSPWAT_2894</name>
</gene>
<reference evidence="1 2" key="1">
    <citation type="submission" date="2022-09" db="EMBL/GenBank/DDBJ databases">
        <authorList>
            <person name="Kop L."/>
        </authorList>
    </citation>
    <scope>NUCLEOTIDE SEQUENCE [LARGE SCALE GENOMIC DNA]</scope>
    <source>
        <strain evidence="1 2">347</strain>
    </source>
</reference>
<accession>A0ABM9HHC9</accession>